<evidence type="ECO:0000313" key="2">
    <source>
        <dbReference type="Proteomes" id="UP001062846"/>
    </source>
</evidence>
<sequence length="178" mass="20107">MPEAVPSAEGLGGRLRNPSSEGDQKPLIRERDLKPEISQNMADSVLGDEQIIDVGQERSRPTVNPIGRSELHLTTILEQEERHEEEENDDTLDLDHDSLVIGDPSPPPINEGLFGNVRSAKCNYKCRPTIGIKMVELHPRWICGAHQKRVLFTCLCKNMVVVKRAKYRKALQRPNMHL</sequence>
<reference evidence="1" key="1">
    <citation type="submission" date="2022-02" db="EMBL/GenBank/DDBJ databases">
        <title>Plant Genome Project.</title>
        <authorList>
            <person name="Zhang R.-G."/>
        </authorList>
    </citation>
    <scope>NUCLEOTIDE SEQUENCE</scope>
    <source>
        <strain evidence="1">AT1</strain>
    </source>
</reference>
<keyword evidence="2" id="KW-1185">Reference proteome</keyword>
<accession>A0ACC0LSL7</accession>
<dbReference type="EMBL" id="CM046398">
    <property type="protein sequence ID" value="KAI8531118.1"/>
    <property type="molecule type" value="Genomic_DNA"/>
</dbReference>
<comment type="caution">
    <text evidence="1">The sequence shown here is derived from an EMBL/GenBank/DDBJ whole genome shotgun (WGS) entry which is preliminary data.</text>
</comment>
<evidence type="ECO:0000313" key="1">
    <source>
        <dbReference type="EMBL" id="KAI8531118.1"/>
    </source>
</evidence>
<gene>
    <name evidence="1" type="ORF">RHMOL_Rhmol11G0112400</name>
</gene>
<name>A0ACC0LSL7_RHOML</name>
<organism evidence="1 2">
    <name type="scientific">Rhododendron molle</name>
    <name type="common">Chinese azalea</name>
    <name type="synonym">Azalea mollis</name>
    <dbReference type="NCBI Taxonomy" id="49168"/>
    <lineage>
        <taxon>Eukaryota</taxon>
        <taxon>Viridiplantae</taxon>
        <taxon>Streptophyta</taxon>
        <taxon>Embryophyta</taxon>
        <taxon>Tracheophyta</taxon>
        <taxon>Spermatophyta</taxon>
        <taxon>Magnoliopsida</taxon>
        <taxon>eudicotyledons</taxon>
        <taxon>Gunneridae</taxon>
        <taxon>Pentapetalae</taxon>
        <taxon>asterids</taxon>
        <taxon>Ericales</taxon>
        <taxon>Ericaceae</taxon>
        <taxon>Ericoideae</taxon>
        <taxon>Rhodoreae</taxon>
        <taxon>Rhododendron</taxon>
    </lineage>
</organism>
<proteinExistence type="predicted"/>
<dbReference type="Proteomes" id="UP001062846">
    <property type="component" value="Chromosome 11"/>
</dbReference>
<protein>
    <submittedName>
        <fullName evidence="1">Uncharacterized protein</fullName>
    </submittedName>
</protein>